<dbReference type="InterPro" id="IPR015797">
    <property type="entry name" value="NUDIX_hydrolase-like_dom_sf"/>
</dbReference>
<gene>
    <name evidence="2" type="ORF">SCF082_LOCUS47595</name>
</gene>
<proteinExistence type="predicted"/>
<dbReference type="Pfam" id="PF00293">
    <property type="entry name" value="NUDIX"/>
    <property type="match status" value="1"/>
</dbReference>
<dbReference type="Proteomes" id="UP001642464">
    <property type="component" value="Unassembled WGS sequence"/>
</dbReference>
<dbReference type="Gene3D" id="3.90.79.10">
    <property type="entry name" value="Nucleoside Triphosphate Pyrophosphohydrolase"/>
    <property type="match status" value="1"/>
</dbReference>
<dbReference type="EMBL" id="CAXAMM010041907">
    <property type="protein sequence ID" value="CAK9101809.1"/>
    <property type="molecule type" value="Genomic_DNA"/>
</dbReference>
<accession>A0ABP0RP25</accession>
<dbReference type="SUPFAM" id="SSF55811">
    <property type="entry name" value="Nudix"/>
    <property type="match status" value="1"/>
</dbReference>
<comment type="caution">
    <text evidence="2">The sequence shown here is derived from an EMBL/GenBank/DDBJ whole genome shotgun (WGS) entry which is preliminary data.</text>
</comment>
<protein>
    <recommendedName>
        <fullName evidence="1">Nudix hydrolase domain-containing protein</fullName>
    </recommendedName>
</protein>
<name>A0ABP0RP25_9DINO</name>
<reference evidence="2 3" key="1">
    <citation type="submission" date="2024-02" db="EMBL/GenBank/DDBJ databases">
        <authorList>
            <person name="Chen Y."/>
            <person name="Shah S."/>
            <person name="Dougan E. K."/>
            <person name="Thang M."/>
            <person name="Chan C."/>
        </authorList>
    </citation>
    <scope>NUCLEOTIDE SEQUENCE [LARGE SCALE GENOMIC DNA]</scope>
</reference>
<sequence length="221" mass="24487">MVFCRYGYDCLRADCWFEHPEGRRMDAGSHIPVLLDESGARQKNAQVLIMRNDTGSFRVLLQLRSWDMPVMPGHLGAVGGMRDARDLDSSVTAVREVFEETGLLDVGHLPSAPWRLRAEARKGSVIPQCFFKFGEGAHVDWWVLLLSGPGTFVAAKDSAECADISRMLPHLPSAKLAPCFGHAWMEAARVPELPKSVELMGGLQRRVGEAVEALTARRFRG</sequence>
<evidence type="ECO:0000313" key="3">
    <source>
        <dbReference type="Proteomes" id="UP001642464"/>
    </source>
</evidence>
<dbReference type="InterPro" id="IPR000086">
    <property type="entry name" value="NUDIX_hydrolase_dom"/>
</dbReference>
<feature type="domain" description="Nudix hydrolase" evidence="1">
    <location>
        <begin position="43"/>
        <end position="124"/>
    </location>
</feature>
<evidence type="ECO:0000259" key="1">
    <source>
        <dbReference type="Pfam" id="PF00293"/>
    </source>
</evidence>
<keyword evidence="3" id="KW-1185">Reference proteome</keyword>
<evidence type="ECO:0000313" key="2">
    <source>
        <dbReference type="EMBL" id="CAK9101809.1"/>
    </source>
</evidence>
<organism evidence="2 3">
    <name type="scientific">Durusdinium trenchii</name>
    <dbReference type="NCBI Taxonomy" id="1381693"/>
    <lineage>
        <taxon>Eukaryota</taxon>
        <taxon>Sar</taxon>
        <taxon>Alveolata</taxon>
        <taxon>Dinophyceae</taxon>
        <taxon>Suessiales</taxon>
        <taxon>Symbiodiniaceae</taxon>
        <taxon>Durusdinium</taxon>
    </lineage>
</organism>